<organism evidence="2 3">
    <name type="scientific">Solimonas aquatica</name>
    <dbReference type="NCBI Taxonomy" id="489703"/>
    <lineage>
        <taxon>Bacteria</taxon>
        <taxon>Pseudomonadati</taxon>
        <taxon>Pseudomonadota</taxon>
        <taxon>Gammaproteobacteria</taxon>
        <taxon>Nevskiales</taxon>
        <taxon>Nevskiaceae</taxon>
        <taxon>Solimonas</taxon>
    </lineage>
</organism>
<dbReference type="AlphaFoldDB" id="A0A1H9JZ63"/>
<evidence type="ECO:0000259" key="1">
    <source>
        <dbReference type="SMART" id="SM00563"/>
    </source>
</evidence>
<dbReference type="Pfam" id="PF01553">
    <property type="entry name" value="Acyltransferase"/>
    <property type="match status" value="1"/>
</dbReference>
<accession>A0A1H9JZ63</accession>
<dbReference type="GO" id="GO:0016746">
    <property type="term" value="F:acyltransferase activity"/>
    <property type="evidence" value="ECO:0007669"/>
    <property type="project" value="UniProtKB-KW"/>
</dbReference>
<gene>
    <name evidence="2" type="ORF">SAMN04488038_112133</name>
</gene>
<dbReference type="PANTHER" id="PTHR22753:SF14">
    <property type="entry name" value="MONOACYLGLYCEROL_DIACYLGLYCEROL O-ACYLTRANSFERASE"/>
    <property type="match status" value="1"/>
</dbReference>
<keyword evidence="2" id="KW-0808">Transferase</keyword>
<keyword evidence="3" id="KW-1185">Reference proteome</keyword>
<dbReference type="PANTHER" id="PTHR22753">
    <property type="entry name" value="TRANSMEMBRANE PROTEIN 68"/>
    <property type="match status" value="1"/>
</dbReference>
<dbReference type="STRING" id="489703.SAMN04488038_112133"/>
<evidence type="ECO:0000313" key="3">
    <source>
        <dbReference type="Proteomes" id="UP000199233"/>
    </source>
</evidence>
<name>A0A1H9JZ63_9GAMM</name>
<dbReference type="GO" id="GO:0016020">
    <property type="term" value="C:membrane"/>
    <property type="evidence" value="ECO:0007669"/>
    <property type="project" value="TreeGrafter"/>
</dbReference>
<dbReference type="Proteomes" id="UP000199233">
    <property type="component" value="Unassembled WGS sequence"/>
</dbReference>
<dbReference type="EMBL" id="FOFS01000012">
    <property type="protein sequence ID" value="SEQ91815.1"/>
    <property type="molecule type" value="Genomic_DNA"/>
</dbReference>
<dbReference type="InterPro" id="IPR002123">
    <property type="entry name" value="Plipid/glycerol_acylTrfase"/>
</dbReference>
<keyword evidence="2" id="KW-0012">Acyltransferase</keyword>
<protein>
    <submittedName>
        <fullName evidence="2">1-acyl-sn-glycerol-3-phosphate acyltransferase</fullName>
    </submittedName>
</protein>
<dbReference type="SUPFAM" id="SSF69593">
    <property type="entry name" value="Glycerol-3-phosphate (1)-acyltransferase"/>
    <property type="match status" value="1"/>
</dbReference>
<evidence type="ECO:0000313" key="2">
    <source>
        <dbReference type="EMBL" id="SEQ91815.1"/>
    </source>
</evidence>
<proteinExistence type="predicted"/>
<feature type="domain" description="Phospholipid/glycerol acyltransferase" evidence="1">
    <location>
        <begin position="88"/>
        <end position="206"/>
    </location>
</feature>
<sequence length="286" mass="31681">MAASAVMETLRRLGRIRSRDELYQRIVTPDIEHAIERMPKPVGSFGYDAWGYNEDAAKIGLGLIRWLYEKYFRVTAHGLEHIPAQGRVLVIANHSGQLPMDGLLIGYAMATNPNGPRAPRAMVERFFPTVPWLGSMLTGIGAVIGDPLNCTKMLEQDEAVIVFPEGVRGSGKLYKQRYQLQRFGNGFLHMAMNCHAPIVPVGVVGCEETMPSLANIAPLAKLLGIPYVPLGPLLPLPARVYLNFGEPIIFDSAPCSEEEVTERVERVKTAIRELIDRGLNERTSVF</sequence>
<reference evidence="2 3" key="1">
    <citation type="submission" date="2016-10" db="EMBL/GenBank/DDBJ databases">
        <authorList>
            <person name="de Groot N.N."/>
        </authorList>
    </citation>
    <scope>NUCLEOTIDE SEQUENCE [LARGE SCALE GENOMIC DNA]</scope>
    <source>
        <strain evidence="2 3">DSM 25927</strain>
    </source>
</reference>
<dbReference type="SMART" id="SM00563">
    <property type="entry name" value="PlsC"/>
    <property type="match status" value="1"/>
</dbReference>
<dbReference type="CDD" id="cd07987">
    <property type="entry name" value="LPLAT_MGAT-like"/>
    <property type="match status" value="1"/>
</dbReference>